<protein>
    <recommendedName>
        <fullName evidence="11">HAUS augmin-like complex subunit 3 N-terminal domain-containing protein</fullName>
    </recommendedName>
</protein>
<dbReference type="Pfam" id="PF14932">
    <property type="entry name" value="HAUS-augmin3"/>
    <property type="match status" value="1"/>
</dbReference>
<dbReference type="GO" id="GO:0005874">
    <property type="term" value="C:microtubule"/>
    <property type="evidence" value="ECO:0007669"/>
    <property type="project" value="UniProtKB-KW"/>
</dbReference>
<dbReference type="OrthoDB" id="2159690at2759"/>
<keyword evidence="8" id="KW-0206">Cytoskeleton</keyword>
<dbReference type="AlphaFoldDB" id="W1PZG5"/>
<organism evidence="12 13">
    <name type="scientific">Amborella trichopoda</name>
    <dbReference type="NCBI Taxonomy" id="13333"/>
    <lineage>
        <taxon>Eukaryota</taxon>
        <taxon>Viridiplantae</taxon>
        <taxon>Streptophyta</taxon>
        <taxon>Embryophyta</taxon>
        <taxon>Tracheophyta</taxon>
        <taxon>Spermatophyta</taxon>
        <taxon>Magnoliopsida</taxon>
        <taxon>Amborellales</taxon>
        <taxon>Amborellaceae</taxon>
        <taxon>Amborella</taxon>
    </lineage>
</organism>
<keyword evidence="6" id="KW-0498">Mitosis</keyword>
<dbReference type="Gramene" id="ERN13773">
    <property type="protein sequence ID" value="ERN13773"/>
    <property type="gene ID" value="AMTR_s00049p00193100"/>
</dbReference>
<evidence type="ECO:0000256" key="8">
    <source>
        <dbReference type="ARBA" id="ARBA00023212"/>
    </source>
</evidence>
<evidence type="ECO:0000313" key="13">
    <source>
        <dbReference type="Proteomes" id="UP000017836"/>
    </source>
</evidence>
<name>W1PZG5_AMBTC</name>
<comment type="similarity">
    <text evidence="2">Belongs to the HAUS3 family.</text>
</comment>
<evidence type="ECO:0000256" key="1">
    <source>
        <dbReference type="ARBA" id="ARBA00004186"/>
    </source>
</evidence>
<dbReference type="InterPro" id="IPR032733">
    <property type="entry name" value="HAUS3_N"/>
</dbReference>
<evidence type="ECO:0000259" key="11">
    <source>
        <dbReference type="Pfam" id="PF14932"/>
    </source>
</evidence>
<evidence type="ECO:0000256" key="7">
    <source>
        <dbReference type="ARBA" id="ARBA00023054"/>
    </source>
</evidence>
<reference evidence="13" key="1">
    <citation type="journal article" date="2013" name="Science">
        <title>The Amborella genome and the evolution of flowering plants.</title>
        <authorList>
            <consortium name="Amborella Genome Project"/>
        </authorList>
    </citation>
    <scope>NUCLEOTIDE SEQUENCE [LARGE SCALE GENOMIC DNA]</scope>
</reference>
<dbReference type="GO" id="GO:0051301">
    <property type="term" value="P:cell division"/>
    <property type="evidence" value="ECO:0007669"/>
    <property type="project" value="UniProtKB-KW"/>
</dbReference>
<dbReference type="eggNOG" id="ENOG502R4I5">
    <property type="taxonomic scope" value="Eukaryota"/>
</dbReference>
<gene>
    <name evidence="12" type="ORF">AMTR_s00049p00193100</name>
</gene>
<dbReference type="HOGENOM" id="CLU_036555_0_0_1"/>
<dbReference type="STRING" id="13333.W1PZG5"/>
<dbReference type="PANTHER" id="PTHR19378">
    <property type="entry name" value="GOLGIN- RELATED"/>
    <property type="match status" value="1"/>
</dbReference>
<dbReference type="PANTHER" id="PTHR19378:SF0">
    <property type="entry name" value="HAUS AUGMIN-LIKE COMPLEX SUBUNIT 3"/>
    <property type="match status" value="1"/>
</dbReference>
<evidence type="ECO:0000313" key="12">
    <source>
        <dbReference type="EMBL" id="ERN13773.1"/>
    </source>
</evidence>
<feature type="coiled-coil region" evidence="10">
    <location>
        <begin position="316"/>
        <end position="343"/>
    </location>
</feature>
<dbReference type="GO" id="GO:0005815">
    <property type="term" value="C:microtubule organizing center"/>
    <property type="evidence" value="ECO:0000318"/>
    <property type="project" value="GO_Central"/>
</dbReference>
<keyword evidence="13" id="KW-1185">Reference proteome</keyword>
<keyword evidence="5" id="KW-0493">Microtubule</keyword>
<keyword evidence="7 10" id="KW-0175">Coiled coil</keyword>
<evidence type="ECO:0000256" key="3">
    <source>
        <dbReference type="ARBA" id="ARBA00022490"/>
    </source>
</evidence>
<proteinExistence type="inferred from homology"/>
<accession>W1PZG5</accession>
<dbReference type="Proteomes" id="UP000017836">
    <property type="component" value="Unassembled WGS sequence"/>
</dbReference>
<keyword evidence="3" id="KW-0963">Cytoplasm</keyword>
<feature type="domain" description="HAUS augmin-like complex subunit 3 N-terminal" evidence="11">
    <location>
        <begin position="28"/>
        <end position="290"/>
    </location>
</feature>
<evidence type="ECO:0000256" key="9">
    <source>
        <dbReference type="ARBA" id="ARBA00023306"/>
    </source>
</evidence>
<dbReference type="GO" id="GO:0070652">
    <property type="term" value="C:HAUS complex"/>
    <property type="evidence" value="ECO:0007669"/>
    <property type="project" value="InterPro"/>
</dbReference>
<dbReference type="OMA" id="LEWFCGN"/>
<keyword evidence="4" id="KW-0132">Cell division</keyword>
<dbReference type="GO" id="GO:0051225">
    <property type="term" value="P:spindle assembly"/>
    <property type="evidence" value="ECO:0000318"/>
    <property type="project" value="GO_Central"/>
</dbReference>
<evidence type="ECO:0000256" key="5">
    <source>
        <dbReference type="ARBA" id="ARBA00022701"/>
    </source>
</evidence>
<dbReference type="GO" id="GO:0072686">
    <property type="term" value="C:mitotic spindle"/>
    <property type="evidence" value="ECO:0000318"/>
    <property type="project" value="GO_Central"/>
</dbReference>
<dbReference type="GO" id="GO:0031023">
    <property type="term" value="P:microtubule organizing center organization"/>
    <property type="evidence" value="ECO:0000318"/>
    <property type="project" value="GO_Central"/>
</dbReference>
<sequence>MSGAKLCSVLEELGFEDYKKLDPDSFEWPFQYEEVRPLLDWICSNLRPSNVLSPAEVAQYEQFVQEGKLLEGDDLDFAYDSISAFSSRRNNQEAVLGAEEGIKEIRDATLAYKEEALELQKQLRRLQSQLDLLTIQATGLIQGRRARVATTSTINGELLLVDEKLSARNLEMNAVVEKIASSARELAHYHSGDEDGIYLTYGDFRSYLLGDSACSKELNQWFVKQFEAGPFRLVAEEGKSKCSWVSLDDITNNFVRGDSEKTYRHRVAELQRLRSVFGTSERQWVESQVENAKQQAILMALKSQITSDEAHIHRDLNSLRIKHNELERELSTLYQMEQKLLSETIPSLCWELAQLQDTYILQGDYDLKVMRQEYYMTQQKMFISHLVNQLARHQFLKIACQLERKTMNGAYVLLRVIESELQGYLSATNGRVERCLSLIQAASEVHEQGAVDDRDTFLHSVRDLLSIHTNSQGVLPMYVSAPGIVQQVSALHSNLLSLQSELEISIPDDRNRCISELCTLIQNMQQLLFASSTTAQPILTPWPLMKELAEMEKVNSQLSAAVEEVTREHREKAEIVKHHPHEVGRERQVFVDFFCNPDRLRSQVRDLTARVKALQV</sequence>
<dbReference type="InterPro" id="IPR026206">
    <property type="entry name" value="HAUS3"/>
</dbReference>
<feature type="coiled-coil region" evidence="10">
    <location>
        <begin position="102"/>
        <end position="136"/>
    </location>
</feature>
<evidence type="ECO:0000256" key="6">
    <source>
        <dbReference type="ARBA" id="ARBA00022776"/>
    </source>
</evidence>
<evidence type="ECO:0000256" key="10">
    <source>
        <dbReference type="SAM" id="Coils"/>
    </source>
</evidence>
<dbReference type="EMBL" id="KI392567">
    <property type="protein sequence ID" value="ERN13773.1"/>
    <property type="molecule type" value="Genomic_DNA"/>
</dbReference>
<dbReference type="KEGG" id="atr:18442020"/>
<evidence type="ECO:0000256" key="4">
    <source>
        <dbReference type="ARBA" id="ARBA00022618"/>
    </source>
</evidence>
<dbReference type="PRINTS" id="PR02089">
    <property type="entry name" value="HAUSAUGMINL3"/>
</dbReference>
<evidence type="ECO:0000256" key="2">
    <source>
        <dbReference type="ARBA" id="ARBA00009645"/>
    </source>
</evidence>
<keyword evidence="9" id="KW-0131">Cell cycle</keyword>
<comment type="subcellular location">
    <subcellularLocation>
        <location evidence="1">Cytoplasm</location>
        <location evidence="1">Cytoskeleton</location>
        <location evidence="1">Spindle</location>
    </subcellularLocation>
</comment>